<keyword evidence="7" id="KW-0808">Transferase</keyword>
<evidence type="ECO:0000256" key="7">
    <source>
        <dbReference type="RuleBase" id="RU365090"/>
    </source>
</evidence>
<dbReference type="InterPro" id="IPR036425">
    <property type="entry name" value="MoaB/Mog-like_dom_sf"/>
</dbReference>
<proteinExistence type="inferred from homology"/>
<evidence type="ECO:0000256" key="5">
    <source>
        <dbReference type="ARBA" id="ARBA00023150"/>
    </source>
</evidence>
<dbReference type="InterPro" id="IPR036135">
    <property type="entry name" value="MoeA_linker/N_sf"/>
</dbReference>
<comment type="pathway">
    <text evidence="2 7">Cofactor biosynthesis; molybdopterin biosynthesis.</text>
</comment>
<dbReference type="NCBIfam" id="NF045515">
    <property type="entry name" value="Glp_gephyrin"/>
    <property type="match status" value="1"/>
</dbReference>
<name>A0ABW2SJ67_9ACTO</name>
<dbReference type="InterPro" id="IPR038987">
    <property type="entry name" value="MoeA-like"/>
</dbReference>
<dbReference type="Gene3D" id="2.40.340.10">
    <property type="entry name" value="MoeA, C-terminal, domain IV"/>
    <property type="match status" value="1"/>
</dbReference>
<organism evidence="10 11">
    <name type="scientific">Schaalia naturae</name>
    <dbReference type="NCBI Taxonomy" id="635203"/>
    <lineage>
        <taxon>Bacteria</taxon>
        <taxon>Bacillati</taxon>
        <taxon>Actinomycetota</taxon>
        <taxon>Actinomycetes</taxon>
        <taxon>Actinomycetales</taxon>
        <taxon>Actinomycetaceae</taxon>
        <taxon>Schaalia</taxon>
    </lineage>
</organism>
<evidence type="ECO:0000313" key="10">
    <source>
        <dbReference type="EMBL" id="MFC7579864.1"/>
    </source>
</evidence>
<evidence type="ECO:0000256" key="1">
    <source>
        <dbReference type="ARBA" id="ARBA00002901"/>
    </source>
</evidence>
<feature type="region of interest" description="Disordered" evidence="8">
    <location>
        <begin position="291"/>
        <end position="327"/>
    </location>
</feature>
<reference evidence="11" key="1">
    <citation type="journal article" date="2019" name="Int. J. Syst. Evol. Microbiol.">
        <title>The Global Catalogue of Microorganisms (GCM) 10K type strain sequencing project: providing services to taxonomists for standard genome sequencing and annotation.</title>
        <authorList>
            <consortium name="The Broad Institute Genomics Platform"/>
            <consortium name="The Broad Institute Genome Sequencing Center for Infectious Disease"/>
            <person name="Wu L."/>
            <person name="Ma J."/>
        </authorList>
    </citation>
    <scope>NUCLEOTIDE SEQUENCE [LARGE SCALE GENOMIC DNA]</scope>
    <source>
        <strain evidence="11">CCUG 56698</strain>
    </source>
</reference>
<protein>
    <recommendedName>
        <fullName evidence="7">Molybdopterin molybdenumtransferase</fullName>
        <ecNumber evidence="7">2.10.1.1</ecNumber>
    </recommendedName>
</protein>
<dbReference type="InterPro" id="IPR005110">
    <property type="entry name" value="MoeA_linker/N"/>
</dbReference>
<dbReference type="Pfam" id="PF03453">
    <property type="entry name" value="MoeA_N"/>
    <property type="match status" value="1"/>
</dbReference>
<keyword evidence="5 7" id="KW-0501">Molybdenum cofactor biosynthesis</keyword>
<dbReference type="SMART" id="SM00852">
    <property type="entry name" value="MoCF_biosynth"/>
    <property type="match status" value="1"/>
</dbReference>
<dbReference type="InterPro" id="IPR001453">
    <property type="entry name" value="MoaB/Mog_dom"/>
</dbReference>
<dbReference type="Pfam" id="PF00994">
    <property type="entry name" value="MoCF_biosynth"/>
    <property type="match status" value="1"/>
</dbReference>
<dbReference type="SUPFAM" id="SSF63882">
    <property type="entry name" value="MoeA N-terminal region -like"/>
    <property type="match status" value="1"/>
</dbReference>
<comment type="caution">
    <text evidence="10">The sequence shown here is derived from an EMBL/GenBank/DDBJ whole genome shotgun (WGS) entry which is preliminary data.</text>
</comment>
<gene>
    <name evidence="10" type="primary">glp</name>
    <name evidence="10" type="ORF">ACFQWG_01285</name>
</gene>
<dbReference type="RefSeq" id="WP_380971409.1">
    <property type="nucleotide sequence ID" value="NZ_JBHTEF010000001.1"/>
</dbReference>
<dbReference type="Gene3D" id="3.40.980.10">
    <property type="entry name" value="MoaB/Mog-like domain"/>
    <property type="match status" value="1"/>
</dbReference>
<dbReference type="Pfam" id="PF03454">
    <property type="entry name" value="MoeA_C"/>
    <property type="match status" value="1"/>
</dbReference>
<comment type="cofactor">
    <cofactor evidence="7">
        <name>Mg(2+)</name>
        <dbReference type="ChEBI" id="CHEBI:18420"/>
    </cofactor>
</comment>
<dbReference type="EC" id="2.10.1.1" evidence="7"/>
<dbReference type="InterPro" id="IPR036688">
    <property type="entry name" value="MoeA_C_domain_IV_sf"/>
</dbReference>
<dbReference type="EMBL" id="JBHTEF010000001">
    <property type="protein sequence ID" value="MFC7579864.1"/>
    <property type="molecule type" value="Genomic_DNA"/>
</dbReference>
<keyword evidence="7" id="KW-0460">Magnesium</keyword>
<dbReference type="PANTHER" id="PTHR10192:SF5">
    <property type="entry name" value="GEPHYRIN"/>
    <property type="match status" value="1"/>
</dbReference>
<comment type="function">
    <text evidence="1 7">Catalyzes the insertion of molybdate into adenylated molybdopterin with the concomitant release of AMP.</text>
</comment>
<dbReference type="InterPro" id="IPR005111">
    <property type="entry name" value="MoeA_C_domain_IV"/>
</dbReference>
<evidence type="ECO:0000313" key="11">
    <source>
        <dbReference type="Proteomes" id="UP001596527"/>
    </source>
</evidence>
<keyword evidence="11" id="KW-1185">Reference proteome</keyword>
<evidence type="ECO:0000259" key="9">
    <source>
        <dbReference type="SMART" id="SM00852"/>
    </source>
</evidence>
<dbReference type="NCBIfam" id="TIGR00177">
    <property type="entry name" value="molyb_syn"/>
    <property type="match status" value="1"/>
</dbReference>
<evidence type="ECO:0000256" key="6">
    <source>
        <dbReference type="ARBA" id="ARBA00047317"/>
    </source>
</evidence>
<keyword evidence="7" id="KW-0479">Metal-binding</keyword>
<dbReference type="PANTHER" id="PTHR10192">
    <property type="entry name" value="MOLYBDOPTERIN BIOSYNTHESIS PROTEIN"/>
    <property type="match status" value="1"/>
</dbReference>
<keyword evidence="4 7" id="KW-0500">Molybdenum</keyword>
<sequence length="437" mass="45454">MRSVADFYRDCLAIVGQQPELDVQLADAVGCVLAEDVEAPFDLPVADLAGCDGYAVRSADLEGARPEAPVVLPVTEEVRAGEVDPAALVPGAAIRIASGAPIPSGADAVIALDFTDHGLARVAVRTQPAVGENIRRKAEDVEEGRIVLRRGTRVGARQVALLAGVGRSRVLVHPRPRVVIISIGDEIVEPGRRARPGTVFDANGHALSTAVADAGAQTFRVAAVPDERQILRQTIEDQLVRADLIVTTGGISYGSGDTVREVLGALGTVRFDNVAAWPGHILGVGTVGTSASGDQASGPGGEAGGTLTGGGIPGGASDGSDGEGTPIFCLPGDPVSAQVCFEVYVRPALRHMQGWSVLNRPSVQARVDRSWYSPRGRREFVRVRLSGDPRSGYQAKVMGAPSSLLLSALAESNALAVVPEDVTNVRSGDALRCLVLD</sequence>
<dbReference type="CDD" id="cd00887">
    <property type="entry name" value="MoeA"/>
    <property type="match status" value="1"/>
</dbReference>
<feature type="compositionally biased region" description="Gly residues" evidence="8">
    <location>
        <begin position="298"/>
        <end position="317"/>
    </location>
</feature>
<evidence type="ECO:0000256" key="3">
    <source>
        <dbReference type="ARBA" id="ARBA00010763"/>
    </source>
</evidence>
<comment type="similarity">
    <text evidence="3 7">Belongs to the MoeA family.</text>
</comment>
<feature type="domain" description="MoaB/Mog" evidence="9">
    <location>
        <begin position="179"/>
        <end position="351"/>
    </location>
</feature>
<dbReference type="Gene3D" id="3.90.105.10">
    <property type="entry name" value="Molybdopterin biosynthesis moea protein, domain 2"/>
    <property type="match status" value="1"/>
</dbReference>
<evidence type="ECO:0000256" key="4">
    <source>
        <dbReference type="ARBA" id="ARBA00022505"/>
    </source>
</evidence>
<accession>A0ABW2SJ67</accession>
<evidence type="ECO:0000256" key="8">
    <source>
        <dbReference type="SAM" id="MobiDB-lite"/>
    </source>
</evidence>
<dbReference type="SUPFAM" id="SSF63867">
    <property type="entry name" value="MoeA C-terminal domain-like"/>
    <property type="match status" value="1"/>
</dbReference>
<dbReference type="Proteomes" id="UP001596527">
    <property type="component" value="Unassembled WGS sequence"/>
</dbReference>
<dbReference type="SUPFAM" id="SSF53218">
    <property type="entry name" value="Molybdenum cofactor biosynthesis proteins"/>
    <property type="match status" value="1"/>
</dbReference>
<dbReference type="Gene3D" id="2.170.190.11">
    <property type="entry name" value="Molybdopterin biosynthesis moea protein, domain 3"/>
    <property type="match status" value="1"/>
</dbReference>
<evidence type="ECO:0000256" key="2">
    <source>
        <dbReference type="ARBA" id="ARBA00005046"/>
    </source>
</evidence>
<comment type="catalytic activity">
    <reaction evidence="6">
        <text>adenylyl-molybdopterin + molybdate = Mo-molybdopterin + AMP + H(+)</text>
        <dbReference type="Rhea" id="RHEA:35047"/>
        <dbReference type="ChEBI" id="CHEBI:15378"/>
        <dbReference type="ChEBI" id="CHEBI:36264"/>
        <dbReference type="ChEBI" id="CHEBI:62727"/>
        <dbReference type="ChEBI" id="CHEBI:71302"/>
        <dbReference type="ChEBI" id="CHEBI:456215"/>
        <dbReference type="EC" id="2.10.1.1"/>
    </reaction>
</comment>